<dbReference type="Proteomes" id="UP001597343">
    <property type="component" value="Unassembled WGS sequence"/>
</dbReference>
<dbReference type="EMBL" id="JBHUIO010000008">
    <property type="protein sequence ID" value="MFD2170802.1"/>
    <property type="molecule type" value="Genomic_DNA"/>
</dbReference>
<dbReference type="Pfam" id="PF18417">
    <property type="entry name" value="LodA_C"/>
    <property type="match status" value="1"/>
</dbReference>
<gene>
    <name evidence="3" type="ORF">ACFSOY_12435</name>
</gene>
<protein>
    <submittedName>
        <fullName evidence="3">LodA/GoxA family CTQ-dependent oxidase</fullName>
    </submittedName>
</protein>
<accession>A0ABW4ZXR7</accession>
<dbReference type="Pfam" id="PF17990">
    <property type="entry name" value="LodA_N"/>
    <property type="match status" value="1"/>
</dbReference>
<name>A0ABW4ZXR7_9BACL</name>
<dbReference type="RefSeq" id="WP_386047625.1">
    <property type="nucleotide sequence ID" value="NZ_JBHUIO010000008.1"/>
</dbReference>
<evidence type="ECO:0000259" key="2">
    <source>
        <dbReference type="Pfam" id="PF18417"/>
    </source>
</evidence>
<organism evidence="3 4">
    <name type="scientific">Tumebacillus lipolyticus</name>
    <dbReference type="NCBI Taxonomy" id="1280370"/>
    <lineage>
        <taxon>Bacteria</taxon>
        <taxon>Bacillati</taxon>
        <taxon>Bacillota</taxon>
        <taxon>Bacilli</taxon>
        <taxon>Bacillales</taxon>
        <taxon>Alicyclobacillaceae</taxon>
        <taxon>Tumebacillus</taxon>
    </lineage>
</organism>
<evidence type="ECO:0000259" key="1">
    <source>
        <dbReference type="Pfam" id="PF17990"/>
    </source>
</evidence>
<dbReference type="InterPro" id="IPR033798">
    <property type="entry name" value="LodA-like"/>
</dbReference>
<sequence>MKCRIHPAIGIARVGNSPEEYFIGPEVPGIMPTPQSGYKDTQGRIKRQAAKFRIYGLDSEGKVVRELKMSDPDLDSISWSVHLANKKAAWYDFDLALDIPAAEGIRSNRRNANLQTVEERKKLIIDPGSRTVSRPNERAHFDTGTFLDQQVNLGEIRADEDGHLLVLGGFGHSSAPGGNEVYTFANNDGWHDDTSDGPVCAQVVIAGVPIEVEPAWVIVAPPDYAPGIAGIVSMYDVAYEVGHSFNPEPIQVSFRKHILPILQRFSSTQWVNEGFYQEFGYRAPWDFLNPDLLAHLADPSPANRPLREEIFEKFRHPSYEKMERDAWPPMYGDGMDIPANNPRNWLAMTHLQYTWLKRWAQGDFIADNAEVSTPVETLEELPIDKRPHALDEAALEWTLGGAFHPGCEATWPLRIASLYSAPLRIKHADDCGRTEDYGPVLTPEIALSPQGPLSGGSLPGDLTRWMAVPWQTDTASCRSGYEPKINKYLPTFWPARVPNHVLSEANYQKVMDAQLTMPERQDAFDTRNDWLEAFPSSTENLNRFIEEWYKVGMIVRQEGPADTKRFPPSIHVEMWNELKKS</sequence>
<reference evidence="4" key="1">
    <citation type="journal article" date="2019" name="Int. J. Syst. Evol. Microbiol.">
        <title>The Global Catalogue of Microorganisms (GCM) 10K type strain sequencing project: providing services to taxonomists for standard genome sequencing and annotation.</title>
        <authorList>
            <consortium name="The Broad Institute Genomics Platform"/>
            <consortium name="The Broad Institute Genome Sequencing Center for Infectious Disease"/>
            <person name="Wu L."/>
            <person name="Ma J."/>
        </authorList>
    </citation>
    <scope>NUCLEOTIDE SEQUENCE [LARGE SCALE GENOMIC DNA]</scope>
    <source>
        <strain evidence="4">CGMCC 1.13574</strain>
    </source>
</reference>
<feature type="domain" description="L-Lysine epsilon oxidase N-terminal" evidence="1">
    <location>
        <begin position="6"/>
        <end position="219"/>
    </location>
</feature>
<feature type="domain" description="L-lysine epsilon oxidase C-terminal" evidence="2">
    <location>
        <begin position="336"/>
        <end position="489"/>
    </location>
</feature>
<comment type="caution">
    <text evidence="3">The sequence shown here is derived from an EMBL/GenBank/DDBJ whole genome shotgun (WGS) entry which is preliminary data.</text>
</comment>
<proteinExistence type="predicted"/>
<dbReference type="InterPro" id="IPR041168">
    <property type="entry name" value="LodA_N"/>
</dbReference>
<evidence type="ECO:0000313" key="3">
    <source>
        <dbReference type="EMBL" id="MFD2170802.1"/>
    </source>
</evidence>
<dbReference type="InterPro" id="IPR041173">
    <property type="entry name" value="LodA_C"/>
</dbReference>
<evidence type="ECO:0000313" key="4">
    <source>
        <dbReference type="Proteomes" id="UP001597343"/>
    </source>
</evidence>
<keyword evidence="4" id="KW-1185">Reference proteome</keyword>
<dbReference type="CDD" id="cd14731">
    <property type="entry name" value="LodA_like_1"/>
    <property type="match status" value="1"/>
</dbReference>